<accession>A0AAV9IR78</accession>
<evidence type="ECO:0000256" key="5">
    <source>
        <dbReference type="ARBA" id="ARBA00022603"/>
    </source>
</evidence>
<evidence type="ECO:0000256" key="8">
    <source>
        <dbReference type="ARBA" id="ARBA00023204"/>
    </source>
</evidence>
<keyword evidence="7" id="KW-0227">DNA damage</keyword>
<evidence type="ECO:0000256" key="1">
    <source>
        <dbReference type="ARBA" id="ARBA00001286"/>
    </source>
</evidence>
<evidence type="ECO:0000256" key="6">
    <source>
        <dbReference type="ARBA" id="ARBA00022679"/>
    </source>
</evidence>
<evidence type="ECO:0000256" key="4">
    <source>
        <dbReference type="ARBA" id="ARBA00015377"/>
    </source>
</evidence>
<sequence length="190" mass="21060">MFILVQELSVSLKTLAQCNRVKCCICTDAHLTAFQRAVYHVAACVPAGRVTSYGAVAAVLHAGQRGGLPARAVGTALSRNVWNRLDCEPRVPCHRVVAADGRLGGFSGHRHAASDAVRRKRCMLAAEGVPFKERRREWVLESRGDLKQQRQQQQQQQQQHWVDAEWLRAAARQYLVTGNATAAERLPPSQ</sequence>
<comment type="catalytic activity">
    <reaction evidence="1">
        <text>a 4-O-methyl-thymidine in DNA + L-cysteinyl-[protein] = a thymidine in DNA + S-methyl-L-cysteinyl-[protein]</text>
        <dbReference type="Rhea" id="RHEA:53428"/>
        <dbReference type="Rhea" id="RHEA-COMP:10131"/>
        <dbReference type="Rhea" id="RHEA-COMP:10132"/>
        <dbReference type="Rhea" id="RHEA-COMP:13555"/>
        <dbReference type="Rhea" id="RHEA-COMP:13556"/>
        <dbReference type="ChEBI" id="CHEBI:29950"/>
        <dbReference type="ChEBI" id="CHEBI:82612"/>
        <dbReference type="ChEBI" id="CHEBI:137386"/>
        <dbReference type="ChEBI" id="CHEBI:137387"/>
        <dbReference type="EC" id="2.1.1.63"/>
    </reaction>
</comment>
<protein>
    <recommendedName>
        <fullName evidence="4">Methylated-DNA--protein-cysteine methyltransferase</fullName>
        <ecNumber evidence="3">2.1.1.63</ecNumber>
    </recommendedName>
    <alternativeName>
        <fullName evidence="9">6-O-methylguanine-DNA methyltransferase</fullName>
    </alternativeName>
    <alternativeName>
        <fullName evidence="10">O-6-methylguanine-DNA-alkyltransferase</fullName>
    </alternativeName>
</protein>
<dbReference type="InterPro" id="IPR036217">
    <property type="entry name" value="MethylDNA_cys_MeTrfase_DNAb"/>
</dbReference>
<comment type="caution">
    <text evidence="13">The sequence shown here is derived from an EMBL/GenBank/DDBJ whole genome shotgun (WGS) entry which is preliminary data.</text>
</comment>
<evidence type="ECO:0000259" key="12">
    <source>
        <dbReference type="Pfam" id="PF01035"/>
    </source>
</evidence>
<dbReference type="NCBIfam" id="TIGR00589">
    <property type="entry name" value="ogt"/>
    <property type="match status" value="1"/>
</dbReference>
<comment type="catalytic activity">
    <reaction evidence="11">
        <text>a 6-O-methyl-2'-deoxyguanosine in DNA + L-cysteinyl-[protein] = S-methyl-L-cysteinyl-[protein] + a 2'-deoxyguanosine in DNA</text>
        <dbReference type="Rhea" id="RHEA:24000"/>
        <dbReference type="Rhea" id="RHEA-COMP:10131"/>
        <dbReference type="Rhea" id="RHEA-COMP:10132"/>
        <dbReference type="Rhea" id="RHEA-COMP:11367"/>
        <dbReference type="Rhea" id="RHEA-COMP:11368"/>
        <dbReference type="ChEBI" id="CHEBI:29950"/>
        <dbReference type="ChEBI" id="CHEBI:82612"/>
        <dbReference type="ChEBI" id="CHEBI:85445"/>
        <dbReference type="ChEBI" id="CHEBI:85448"/>
        <dbReference type="EC" id="2.1.1.63"/>
    </reaction>
</comment>
<dbReference type="InterPro" id="IPR036388">
    <property type="entry name" value="WH-like_DNA-bd_sf"/>
</dbReference>
<evidence type="ECO:0000313" key="14">
    <source>
        <dbReference type="Proteomes" id="UP001301350"/>
    </source>
</evidence>
<evidence type="ECO:0000313" key="13">
    <source>
        <dbReference type="EMBL" id="KAK4534824.1"/>
    </source>
</evidence>
<keyword evidence="6" id="KW-0808">Transferase</keyword>
<evidence type="ECO:0000256" key="11">
    <source>
        <dbReference type="ARBA" id="ARBA00049348"/>
    </source>
</evidence>
<evidence type="ECO:0000256" key="3">
    <source>
        <dbReference type="ARBA" id="ARBA00011918"/>
    </source>
</evidence>
<dbReference type="EC" id="2.1.1.63" evidence="3"/>
<reference evidence="13 14" key="1">
    <citation type="submission" date="2022-07" db="EMBL/GenBank/DDBJ databases">
        <title>Genome-wide signatures of adaptation to extreme environments.</title>
        <authorList>
            <person name="Cho C.H."/>
            <person name="Yoon H.S."/>
        </authorList>
    </citation>
    <scope>NUCLEOTIDE SEQUENCE [LARGE SCALE GENOMIC DNA]</scope>
    <source>
        <strain evidence="13 14">DBV 063 E5</strain>
    </source>
</reference>
<feature type="domain" description="Methylated-DNA-[protein]-cysteine S-methyltransferase DNA binding" evidence="12">
    <location>
        <begin position="33"/>
        <end position="129"/>
    </location>
</feature>
<dbReference type="Pfam" id="PF01035">
    <property type="entry name" value="DNA_binding_1"/>
    <property type="match status" value="1"/>
</dbReference>
<dbReference type="AlphaFoldDB" id="A0AAV9IR78"/>
<evidence type="ECO:0000256" key="7">
    <source>
        <dbReference type="ARBA" id="ARBA00022763"/>
    </source>
</evidence>
<dbReference type="Gene3D" id="1.10.10.10">
    <property type="entry name" value="Winged helix-like DNA-binding domain superfamily/Winged helix DNA-binding domain"/>
    <property type="match status" value="1"/>
</dbReference>
<dbReference type="GO" id="GO:0003908">
    <property type="term" value="F:methylated-DNA-[protein]-cysteine S-methyltransferase activity"/>
    <property type="evidence" value="ECO:0007669"/>
    <property type="project" value="UniProtKB-EC"/>
</dbReference>
<dbReference type="GO" id="GO:0032259">
    <property type="term" value="P:methylation"/>
    <property type="evidence" value="ECO:0007669"/>
    <property type="project" value="UniProtKB-KW"/>
</dbReference>
<proteinExistence type="inferred from homology"/>
<keyword evidence="5" id="KW-0489">Methyltransferase</keyword>
<comment type="similarity">
    <text evidence="2">Belongs to the MGMT family.</text>
</comment>
<dbReference type="GO" id="GO:0006281">
    <property type="term" value="P:DNA repair"/>
    <property type="evidence" value="ECO:0007669"/>
    <property type="project" value="UniProtKB-KW"/>
</dbReference>
<dbReference type="PROSITE" id="PS00374">
    <property type="entry name" value="MGMT"/>
    <property type="match status" value="1"/>
</dbReference>
<organism evidence="13 14">
    <name type="scientific">Cyanidium caldarium</name>
    <name type="common">Red alga</name>
    <dbReference type="NCBI Taxonomy" id="2771"/>
    <lineage>
        <taxon>Eukaryota</taxon>
        <taxon>Rhodophyta</taxon>
        <taxon>Bangiophyceae</taxon>
        <taxon>Cyanidiales</taxon>
        <taxon>Cyanidiaceae</taxon>
        <taxon>Cyanidium</taxon>
    </lineage>
</organism>
<evidence type="ECO:0000256" key="10">
    <source>
        <dbReference type="ARBA" id="ARBA00031621"/>
    </source>
</evidence>
<dbReference type="InterPro" id="IPR001497">
    <property type="entry name" value="MethylDNA_cys_MeTrfase_AS"/>
</dbReference>
<dbReference type="Proteomes" id="UP001301350">
    <property type="component" value="Unassembled WGS sequence"/>
</dbReference>
<dbReference type="SUPFAM" id="SSF46767">
    <property type="entry name" value="Methylated DNA-protein cysteine methyltransferase, C-terminal domain"/>
    <property type="match status" value="1"/>
</dbReference>
<dbReference type="InterPro" id="IPR014048">
    <property type="entry name" value="MethylDNA_cys_MeTrfase_DNA-bd"/>
</dbReference>
<dbReference type="CDD" id="cd06445">
    <property type="entry name" value="ATase"/>
    <property type="match status" value="1"/>
</dbReference>
<evidence type="ECO:0000256" key="2">
    <source>
        <dbReference type="ARBA" id="ARBA00008711"/>
    </source>
</evidence>
<name>A0AAV9IR78_CYACA</name>
<dbReference type="PANTHER" id="PTHR10815">
    <property type="entry name" value="METHYLATED-DNA--PROTEIN-CYSTEINE METHYLTRANSFERASE"/>
    <property type="match status" value="1"/>
</dbReference>
<dbReference type="EMBL" id="JANCYW010000003">
    <property type="protein sequence ID" value="KAK4534824.1"/>
    <property type="molecule type" value="Genomic_DNA"/>
</dbReference>
<keyword evidence="14" id="KW-1185">Reference proteome</keyword>
<evidence type="ECO:0000256" key="9">
    <source>
        <dbReference type="ARBA" id="ARBA00030795"/>
    </source>
</evidence>
<keyword evidence="8" id="KW-0234">DNA repair</keyword>
<dbReference type="PANTHER" id="PTHR10815:SF13">
    <property type="entry name" value="METHYLATED-DNA--PROTEIN-CYSTEINE METHYLTRANSFERASE"/>
    <property type="match status" value="1"/>
</dbReference>
<gene>
    <name evidence="13" type="ORF">CDCA_CDCA03G0849</name>
</gene>